<keyword evidence="3" id="KW-1185">Reference proteome</keyword>
<feature type="transmembrane region" description="Helical" evidence="1">
    <location>
        <begin position="12"/>
        <end position="34"/>
    </location>
</feature>
<feature type="transmembrane region" description="Helical" evidence="1">
    <location>
        <begin position="97"/>
        <end position="116"/>
    </location>
</feature>
<dbReference type="RefSeq" id="WP_072750415.1">
    <property type="nucleotide sequence ID" value="NZ_FOAW01000003.1"/>
</dbReference>
<feature type="transmembrane region" description="Helical" evidence="1">
    <location>
        <begin position="190"/>
        <end position="209"/>
    </location>
</feature>
<sequence>MTTSNSFPKVGWLRALAVTGLPPALTAVGAVSLIEAWSAELPDPVAVHFGPGGVADRFASQGAARWSPLIGLAFAVGLCLMLLLLTRRDLRSARVGAAVGSGTGAFVAALPIALLAPQRGLADAAEASLSAWWIALPAGLGLAAAAIGYAASPAPGPATAHRPPSEDAPCIALADGEKVAWSGSAAMPPWLAAVVGVVPVGVVLGLVAFGSSSFVLVLVIAAISAALMALVLAPVRVTVDAAGLSARTPITGRPTRIPLDEIAEADVVAVGTFNRFGGFGYRAGPDGTGLIVRPGPALRITRGDGSRFTVTVDGAEQAAAVVNALAAKGRARR</sequence>
<keyword evidence="1" id="KW-1133">Transmembrane helix</keyword>
<dbReference type="OrthoDB" id="3178004at2"/>
<reference evidence="3" key="1">
    <citation type="submission" date="2016-10" db="EMBL/GenBank/DDBJ databases">
        <authorList>
            <person name="Varghese N."/>
            <person name="Submissions S."/>
        </authorList>
    </citation>
    <scope>NUCLEOTIDE SEQUENCE [LARGE SCALE GENOMIC DNA]</scope>
    <source>
        <strain evidence="3">DSM 44675</strain>
    </source>
</reference>
<feature type="transmembrane region" description="Helical" evidence="1">
    <location>
        <begin position="66"/>
        <end position="85"/>
    </location>
</feature>
<accession>A0A1H7IWL2</accession>
<organism evidence="2 3">
    <name type="scientific">Rhodococcus maanshanensis</name>
    <dbReference type="NCBI Taxonomy" id="183556"/>
    <lineage>
        <taxon>Bacteria</taxon>
        <taxon>Bacillati</taxon>
        <taxon>Actinomycetota</taxon>
        <taxon>Actinomycetes</taxon>
        <taxon>Mycobacteriales</taxon>
        <taxon>Nocardiaceae</taxon>
        <taxon>Rhodococcus</taxon>
    </lineage>
</organism>
<dbReference type="Proteomes" id="UP000198677">
    <property type="component" value="Unassembled WGS sequence"/>
</dbReference>
<protein>
    <recommendedName>
        <fullName evidence="4">DUF1648 domain-containing protein</fullName>
    </recommendedName>
</protein>
<evidence type="ECO:0000313" key="3">
    <source>
        <dbReference type="Proteomes" id="UP000198677"/>
    </source>
</evidence>
<proteinExistence type="predicted"/>
<name>A0A1H7IWL2_9NOCA</name>
<dbReference type="EMBL" id="FOAW01000003">
    <property type="protein sequence ID" value="SEK66050.1"/>
    <property type="molecule type" value="Genomic_DNA"/>
</dbReference>
<evidence type="ECO:0000313" key="2">
    <source>
        <dbReference type="EMBL" id="SEK66050.1"/>
    </source>
</evidence>
<keyword evidence="1" id="KW-0472">Membrane</keyword>
<feature type="transmembrane region" description="Helical" evidence="1">
    <location>
        <begin position="215"/>
        <end position="235"/>
    </location>
</feature>
<gene>
    <name evidence="2" type="ORF">SAMN05444583_1031</name>
</gene>
<feature type="transmembrane region" description="Helical" evidence="1">
    <location>
        <begin position="131"/>
        <end position="152"/>
    </location>
</feature>
<keyword evidence="1" id="KW-0812">Transmembrane</keyword>
<dbReference type="AlphaFoldDB" id="A0A1H7IWL2"/>
<evidence type="ECO:0000256" key="1">
    <source>
        <dbReference type="SAM" id="Phobius"/>
    </source>
</evidence>
<evidence type="ECO:0008006" key="4">
    <source>
        <dbReference type="Google" id="ProtNLM"/>
    </source>
</evidence>